<dbReference type="RefSeq" id="XP_062644269.1">
    <property type="nucleotide sequence ID" value="XM_062793635.1"/>
</dbReference>
<dbReference type="GeneID" id="87830404"/>
<reference evidence="1" key="2">
    <citation type="submission" date="2023-05" db="EMBL/GenBank/DDBJ databases">
        <authorList>
            <consortium name="Lawrence Berkeley National Laboratory"/>
            <person name="Steindorff A."/>
            <person name="Hensen N."/>
            <person name="Bonometti L."/>
            <person name="Westerberg I."/>
            <person name="Brannstrom I.O."/>
            <person name="Guillou S."/>
            <person name="Cros-Aarteil S."/>
            <person name="Calhoun S."/>
            <person name="Haridas S."/>
            <person name="Kuo A."/>
            <person name="Mondo S."/>
            <person name="Pangilinan J."/>
            <person name="Riley R."/>
            <person name="Labutti K."/>
            <person name="Andreopoulos B."/>
            <person name="Lipzen A."/>
            <person name="Chen C."/>
            <person name="Yanf M."/>
            <person name="Daum C."/>
            <person name="Ng V."/>
            <person name="Clum A."/>
            <person name="Ohm R."/>
            <person name="Martin F."/>
            <person name="Silar P."/>
            <person name="Natvig D."/>
            <person name="Lalanne C."/>
            <person name="Gautier V."/>
            <person name="Ament-Velasquez S.L."/>
            <person name="Kruys A."/>
            <person name="Hutchinson M.I."/>
            <person name="Powell A.J."/>
            <person name="Barry K."/>
            <person name="Miller A.N."/>
            <person name="Grigoriev I.V."/>
            <person name="Debuchy R."/>
            <person name="Gladieux P."/>
            <person name="Thoren M.H."/>
            <person name="Johannesson H."/>
        </authorList>
    </citation>
    <scope>NUCLEOTIDE SEQUENCE</scope>
    <source>
        <strain evidence="1">CBS 731.68</strain>
    </source>
</reference>
<proteinExistence type="predicted"/>
<dbReference type="Proteomes" id="UP001302602">
    <property type="component" value="Unassembled WGS sequence"/>
</dbReference>
<keyword evidence="2" id="KW-1185">Reference proteome</keyword>
<evidence type="ECO:0000313" key="2">
    <source>
        <dbReference type="Proteomes" id="UP001302602"/>
    </source>
</evidence>
<accession>A0AAN6TTR5</accession>
<dbReference type="EMBL" id="MU853238">
    <property type="protein sequence ID" value="KAK4120498.1"/>
    <property type="molecule type" value="Genomic_DNA"/>
</dbReference>
<gene>
    <name evidence="1" type="ORF">N657DRAFT_648996</name>
</gene>
<reference evidence="1" key="1">
    <citation type="journal article" date="2023" name="Mol. Phylogenet. Evol.">
        <title>Genome-scale phylogeny and comparative genomics of the fungal order Sordariales.</title>
        <authorList>
            <person name="Hensen N."/>
            <person name="Bonometti L."/>
            <person name="Westerberg I."/>
            <person name="Brannstrom I.O."/>
            <person name="Guillou S."/>
            <person name="Cros-Aarteil S."/>
            <person name="Calhoun S."/>
            <person name="Haridas S."/>
            <person name="Kuo A."/>
            <person name="Mondo S."/>
            <person name="Pangilinan J."/>
            <person name="Riley R."/>
            <person name="LaButti K."/>
            <person name="Andreopoulos B."/>
            <person name="Lipzen A."/>
            <person name="Chen C."/>
            <person name="Yan M."/>
            <person name="Daum C."/>
            <person name="Ng V."/>
            <person name="Clum A."/>
            <person name="Steindorff A."/>
            <person name="Ohm R.A."/>
            <person name="Martin F."/>
            <person name="Silar P."/>
            <person name="Natvig D.O."/>
            <person name="Lalanne C."/>
            <person name="Gautier V."/>
            <person name="Ament-Velasquez S.L."/>
            <person name="Kruys A."/>
            <person name="Hutchinson M.I."/>
            <person name="Powell A.J."/>
            <person name="Barry K."/>
            <person name="Miller A.N."/>
            <person name="Grigoriev I.V."/>
            <person name="Debuchy R."/>
            <person name="Gladieux P."/>
            <person name="Hiltunen Thoren M."/>
            <person name="Johannesson H."/>
        </authorList>
    </citation>
    <scope>NUCLEOTIDE SEQUENCE</scope>
    <source>
        <strain evidence="1">CBS 731.68</strain>
    </source>
</reference>
<evidence type="ECO:0000313" key="1">
    <source>
        <dbReference type="EMBL" id="KAK4120498.1"/>
    </source>
</evidence>
<protein>
    <submittedName>
        <fullName evidence="1">Uncharacterized protein</fullName>
    </submittedName>
</protein>
<sequence>MTSRAKELQKQHPSADLKLEQKWWVPSVDFGIYMQDALPEDLRAKFNAIFAKLMQNKFAPEAVAEARQQSRELLQAEYPEALERVEETVFKHETRFAAVHCHLQAVGPVACSGGDAERKEL</sequence>
<dbReference type="AlphaFoldDB" id="A0AAN6TTR5"/>
<name>A0AAN6TTR5_9PEZI</name>
<comment type="caution">
    <text evidence="1">The sequence shown here is derived from an EMBL/GenBank/DDBJ whole genome shotgun (WGS) entry which is preliminary data.</text>
</comment>
<organism evidence="1 2">
    <name type="scientific">Parathielavia appendiculata</name>
    <dbReference type="NCBI Taxonomy" id="2587402"/>
    <lineage>
        <taxon>Eukaryota</taxon>
        <taxon>Fungi</taxon>
        <taxon>Dikarya</taxon>
        <taxon>Ascomycota</taxon>
        <taxon>Pezizomycotina</taxon>
        <taxon>Sordariomycetes</taxon>
        <taxon>Sordariomycetidae</taxon>
        <taxon>Sordariales</taxon>
        <taxon>Chaetomiaceae</taxon>
        <taxon>Parathielavia</taxon>
    </lineage>
</organism>